<comment type="caution">
    <text evidence="2">The sequence shown here is derived from an EMBL/GenBank/DDBJ whole genome shotgun (WGS) entry which is preliminary data.</text>
</comment>
<gene>
    <name evidence="2" type="ORF">FQN60_011783</name>
</gene>
<evidence type="ECO:0000313" key="3">
    <source>
        <dbReference type="Proteomes" id="UP000327493"/>
    </source>
</evidence>
<dbReference type="AlphaFoldDB" id="A0A5J5DN96"/>
<protein>
    <submittedName>
        <fullName evidence="2">Uncharacterized protein</fullName>
    </submittedName>
</protein>
<feature type="compositionally biased region" description="Polar residues" evidence="1">
    <location>
        <begin position="40"/>
        <end position="54"/>
    </location>
</feature>
<keyword evidence="3" id="KW-1185">Reference proteome</keyword>
<dbReference type="Proteomes" id="UP000327493">
    <property type="component" value="Chromosome 2"/>
</dbReference>
<dbReference type="EMBL" id="VOFY01000002">
    <property type="protein sequence ID" value="KAA8594648.1"/>
    <property type="molecule type" value="Genomic_DNA"/>
</dbReference>
<evidence type="ECO:0000313" key="2">
    <source>
        <dbReference type="EMBL" id="KAA8594648.1"/>
    </source>
</evidence>
<evidence type="ECO:0000256" key="1">
    <source>
        <dbReference type="SAM" id="MobiDB-lite"/>
    </source>
</evidence>
<sequence length="69" mass="7567">MESQSTETAVSRHANDSPHFARVTAELMPSDLVYLLQENPLDTPTNTSSPQLMQTDREPTVDGIPDGLL</sequence>
<accession>A0A5J5DN96</accession>
<proteinExistence type="predicted"/>
<organism evidence="2 3">
    <name type="scientific">Etheostoma spectabile</name>
    <name type="common">orangethroat darter</name>
    <dbReference type="NCBI Taxonomy" id="54343"/>
    <lineage>
        <taxon>Eukaryota</taxon>
        <taxon>Metazoa</taxon>
        <taxon>Chordata</taxon>
        <taxon>Craniata</taxon>
        <taxon>Vertebrata</taxon>
        <taxon>Euteleostomi</taxon>
        <taxon>Actinopterygii</taxon>
        <taxon>Neopterygii</taxon>
        <taxon>Teleostei</taxon>
        <taxon>Neoteleostei</taxon>
        <taxon>Acanthomorphata</taxon>
        <taxon>Eupercaria</taxon>
        <taxon>Perciformes</taxon>
        <taxon>Percoidei</taxon>
        <taxon>Percidae</taxon>
        <taxon>Etheostomatinae</taxon>
        <taxon>Etheostoma</taxon>
    </lineage>
</organism>
<feature type="region of interest" description="Disordered" evidence="1">
    <location>
        <begin position="1"/>
        <end position="23"/>
    </location>
</feature>
<reference evidence="2 3" key="1">
    <citation type="submission" date="2019-08" db="EMBL/GenBank/DDBJ databases">
        <title>A chromosome-level genome assembly, high-density linkage maps, and genome scans reveal the genomic architecture of hybrid incompatibilities underlying speciation via character displacement in darters (Percidae: Etheostominae).</title>
        <authorList>
            <person name="Moran R.L."/>
            <person name="Catchen J.M."/>
            <person name="Fuller R.C."/>
        </authorList>
    </citation>
    <scope>NUCLEOTIDE SEQUENCE [LARGE SCALE GENOMIC DNA]</scope>
    <source>
        <strain evidence="2">EspeVRDwgs_2016</strain>
        <tissue evidence="2">Muscle</tissue>
    </source>
</reference>
<feature type="region of interest" description="Disordered" evidence="1">
    <location>
        <begin position="36"/>
        <end position="69"/>
    </location>
</feature>
<name>A0A5J5DN96_9PERO</name>